<proteinExistence type="predicted"/>
<name>A0A0B5AY46_9BACL</name>
<protein>
    <submittedName>
        <fullName evidence="2">Uncharacterized protein</fullName>
    </submittedName>
</protein>
<dbReference type="EMBL" id="CP009417">
    <property type="protein sequence ID" value="AJD93612.1"/>
    <property type="molecule type" value="Genomic_DNA"/>
</dbReference>
<keyword evidence="2" id="KW-0614">Plasmid</keyword>
<feature type="transmembrane region" description="Helical" evidence="1">
    <location>
        <begin position="31"/>
        <end position="53"/>
    </location>
</feature>
<dbReference type="Proteomes" id="UP000031449">
    <property type="component" value="Plasmid unnamed"/>
</dbReference>
<keyword evidence="1" id="KW-0472">Membrane</keyword>
<keyword evidence="3" id="KW-1185">Reference proteome</keyword>
<keyword evidence="1" id="KW-1133">Transmembrane helix</keyword>
<gene>
    <name evidence="2" type="ORF">JMA_42950</name>
</gene>
<evidence type="ECO:0000313" key="3">
    <source>
        <dbReference type="Proteomes" id="UP000031449"/>
    </source>
</evidence>
<keyword evidence="1" id="KW-0812">Transmembrane</keyword>
<accession>A0A0B5AY46</accession>
<dbReference type="HOGENOM" id="CLU_1025931_0_0_9"/>
<feature type="transmembrane region" description="Helical" evidence="1">
    <location>
        <begin position="7"/>
        <end position="25"/>
    </location>
</feature>
<reference evidence="2 3" key="1">
    <citation type="submission" date="2014-08" db="EMBL/GenBank/DDBJ databases">
        <title>Complete genome of a marine bacteria Jeotgalibacillus malaysiensis.</title>
        <authorList>
            <person name="Yaakop A.S."/>
            <person name="Chan K.-G."/>
            <person name="Goh K.M."/>
        </authorList>
    </citation>
    <scope>NUCLEOTIDE SEQUENCE [LARGE SCALE GENOMIC DNA]</scope>
    <source>
        <strain evidence="2 3">D5</strain>
        <plasmid evidence="3">Plasmid</plasmid>
    </source>
</reference>
<evidence type="ECO:0000256" key="1">
    <source>
        <dbReference type="SAM" id="Phobius"/>
    </source>
</evidence>
<organism evidence="2 3">
    <name type="scientific">Jeotgalibacillus malaysiensis</name>
    <dbReference type="NCBI Taxonomy" id="1508404"/>
    <lineage>
        <taxon>Bacteria</taxon>
        <taxon>Bacillati</taxon>
        <taxon>Bacillota</taxon>
        <taxon>Bacilli</taxon>
        <taxon>Bacillales</taxon>
        <taxon>Caryophanaceae</taxon>
        <taxon>Jeotgalibacillus</taxon>
    </lineage>
</organism>
<dbReference type="BioCyc" id="JESP1508404:G14D9-13618-MONOMER"/>
<evidence type="ECO:0000313" key="2">
    <source>
        <dbReference type="EMBL" id="AJD93612.1"/>
    </source>
</evidence>
<dbReference type="AlphaFoldDB" id="A0A0B5AY46"/>
<geneLocation type="plasmid" evidence="3"/>
<sequence length="271" mass="31394">MSEKKKKLSWIWWVIFPPYAFYLLIRSSLKWYIKVPIVLISILTIVLAIDMTLHPHRVEESKAEQKAITYLLKEEKETVRKMERLGEGVIVGKTEKQPVVYYRFATDNKLYHIGFVSKNGDDLEIFQVEERYPNVTLIKGDADTTDSVSSLYIAKEAERLGTPDSLVKKETDGTTTVKTSKGTYTLKSGMNQLFMLKKGTETILQKEVDEPLETKDVHKFLKEREEKIGRLKQFDKYEVSPGRESYFFTTSKGEYLLELNDDGSKKLKQKN</sequence>
<dbReference type="KEGG" id="jeo:JMA_42950"/>